<dbReference type="CTD" id="66058048"/>
<dbReference type="EMBL" id="LN857023">
    <property type="protein sequence ID" value="CDQ01700.1"/>
    <property type="molecule type" value="Genomic_DNA"/>
</dbReference>
<organism evidence="1">
    <name type="scientific">Brugia malayi</name>
    <name type="common">Filarial nematode worm</name>
    <dbReference type="NCBI Taxonomy" id="6279"/>
    <lineage>
        <taxon>Eukaryota</taxon>
        <taxon>Metazoa</taxon>
        <taxon>Ecdysozoa</taxon>
        <taxon>Nematoda</taxon>
        <taxon>Chromadorea</taxon>
        <taxon>Rhabditida</taxon>
        <taxon>Spirurina</taxon>
        <taxon>Spiruromorpha</taxon>
        <taxon>Filarioidea</taxon>
        <taxon>Onchocercidae</taxon>
        <taxon>Brugia</taxon>
    </lineage>
</organism>
<dbReference type="WormBase" id="Bm14349">
    <property type="protein sequence ID" value="BM31100"/>
    <property type="gene ID" value="WBGene00234610"/>
</dbReference>
<dbReference type="AlphaFoldDB" id="A0A0J9Y3X0"/>
<evidence type="ECO:0000313" key="4">
    <source>
        <dbReference type="WBParaSite" id="Bm14349.1"/>
    </source>
</evidence>
<reference evidence="2" key="3">
    <citation type="submission" date="2019-04" db="EMBL/GenBank/DDBJ databases">
        <authorList>
            <person name="Howe K."/>
            <person name="Paulini M."/>
            <person name="Williams G."/>
        </authorList>
    </citation>
    <scope>NUCLEOTIDE SEQUENCE [LARGE SCALE GENOMIC DNA]</scope>
    <source>
        <strain evidence="2">FR3</strain>
    </source>
</reference>
<dbReference type="GeneID" id="66058048"/>
<evidence type="ECO:0000313" key="5">
    <source>
        <dbReference type="WormBase" id="Bm14349"/>
    </source>
</evidence>
<accession>A0A0J9Y3X0</accession>
<reference evidence="1 3" key="1">
    <citation type="journal article" date="2007" name="Science">
        <title>Draft genome of the filarial nematode parasite Brugia malayi.</title>
        <authorList>
            <person name="Ghedin E."/>
            <person name="Wang S."/>
            <person name="Spiro D."/>
            <person name="Caler E."/>
            <person name="Zhao Q."/>
            <person name="Crabtree J."/>
            <person name="Allen J.E."/>
            <person name="Delcher A.L."/>
            <person name="Guiliano D.B."/>
            <person name="Miranda-Saavedra D."/>
            <person name="Angiuoli S.V."/>
            <person name="Creasy T."/>
            <person name="Amedeo P."/>
            <person name="Haas B."/>
            <person name="El-Sayed N.M."/>
            <person name="Wortman J.R."/>
            <person name="Feldblyum T."/>
            <person name="Tallon L."/>
            <person name="Schatz M."/>
            <person name="Shumway M."/>
            <person name="Koo H."/>
            <person name="Salzberg S.L."/>
            <person name="Schobel S."/>
            <person name="Pertea M."/>
            <person name="Pop M."/>
            <person name="White O."/>
            <person name="Barton G.J."/>
            <person name="Carlow C.K."/>
            <person name="Crawford M.J."/>
            <person name="Daub J."/>
            <person name="Dimmic M.W."/>
            <person name="Estes C.F."/>
            <person name="Foster J.M."/>
            <person name="Ganatra M."/>
            <person name="Gregory W.F."/>
            <person name="Johnson N.M."/>
            <person name="Jin J."/>
            <person name="Komuniecki R."/>
            <person name="Korf I."/>
            <person name="Kumar S."/>
            <person name="Laney S."/>
            <person name="Li B.W."/>
            <person name="Li W."/>
            <person name="Lindblom T.H."/>
            <person name="Lustigman S."/>
            <person name="Ma D."/>
            <person name="Maina C.V."/>
            <person name="Martin D.M."/>
            <person name="McCarter J.P."/>
            <person name="McReynolds L."/>
            <person name="Mitreva M."/>
            <person name="Nutman T.B."/>
            <person name="Parkinson J."/>
            <person name="Peregrin-Alvarez J.M."/>
            <person name="Poole C."/>
            <person name="Ren Q."/>
            <person name="Saunders L."/>
            <person name="Sluder A.E."/>
            <person name="Smith K."/>
            <person name="Stanke M."/>
            <person name="Unnasch T.R."/>
            <person name="Ware J."/>
            <person name="Wei A.D."/>
            <person name="Weil G."/>
            <person name="Williams D.J."/>
            <person name="Zhang Y."/>
            <person name="Williams S.A."/>
            <person name="Fraser-Liggett C."/>
            <person name="Slatko B."/>
            <person name="Blaxter M.L."/>
            <person name="Scott A.L."/>
        </authorList>
    </citation>
    <scope>NUCLEOTIDE SEQUENCE</scope>
    <source>
        <strain evidence="1 3">FR3</strain>
    </source>
</reference>
<dbReference type="WBParaSite" id="Bm14349.1">
    <property type="protein sequence ID" value="Bm14349.1"/>
    <property type="gene ID" value="WBGene00234610"/>
</dbReference>
<dbReference type="KEGG" id="bmy:BM_BM14349"/>
<reference evidence="4" key="4">
    <citation type="submission" date="2019-12" db="UniProtKB">
        <authorList>
            <consortium name="WormBaseParasite"/>
        </authorList>
    </citation>
    <scope>IDENTIFICATION</scope>
</reference>
<sequence length="36" mass="4426">MNWFVWFRKLEKANDRWISLWIGQNSSTGFHQSELL</sequence>
<evidence type="ECO:0000313" key="3">
    <source>
        <dbReference type="Proteomes" id="UP000006672"/>
    </source>
</evidence>
<dbReference type="Proteomes" id="UP000006672">
    <property type="component" value="Unassembled WGS sequence"/>
</dbReference>
<reference evidence="1" key="2">
    <citation type="submission" date="2012-12" db="EMBL/GenBank/DDBJ databases">
        <authorList>
            <person name="Gao Y.W."/>
            <person name="Fan S.T."/>
            <person name="Sun H.T."/>
            <person name="Wang Z."/>
            <person name="Gao X.L."/>
            <person name="Li Y.G."/>
            <person name="Wang T.C."/>
            <person name="Zhang K."/>
            <person name="Xu W.W."/>
            <person name="Yu Z.J."/>
            <person name="Xia X.Z."/>
        </authorList>
    </citation>
    <scope>NUCLEOTIDE SEQUENCE</scope>
    <source>
        <strain evidence="1">FR3</strain>
    </source>
</reference>
<dbReference type="RefSeq" id="XP_042935496.1">
    <property type="nucleotide sequence ID" value="XM_043079562.1"/>
</dbReference>
<protein>
    <submittedName>
        <fullName evidence="1 4">Bm14349</fullName>
    </submittedName>
</protein>
<evidence type="ECO:0000313" key="1">
    <source>
        <dbReference type="EMBL" id="CDQ01700.1"/>
    </source>
</evidence>
<proteinExistence type="predicted"/>
<accession>A0A4E9FFS6</accession>
<gene>
    <name evidence="1 4 5" type="ORF">Bm14349</name>
    <name evidence="2" type="ORF">BM_BM14349</name>
    <name evidence="1" type="ORF">BM_Bm14349</name>
</gene>
<dbReference type="EMBL" id="CAAKNF010000194">
    <property type="protein sequence ID" value="VIO95154.1"/>
    <property type="molecule type" value="Genomic_DNA"/>
</dbReference>
<name>A0A0J9Y3X0_BRUMA</name>
<evidence type="ECO:0000313" key="2">
    <source>
        <dbReference type="EMBL" id="VIO95154.1"/>
    </source>
</evidence>
<keyword evidence="3" id="KW-1185">Reference proteome</keyword>